<accession>A0ABS3JLU6</accession>
<gene>
    <name evidence="1" type="ORF">J2I46_20505</name>
</gene>
<evidence type="ECO:0000313" key="1">
    <source>
        <dbReference type="EMBL" id="MBO0950981.1"/>
    </source>
</evidence>
<evidence type="ECO:0008006" key="3">
    <source>
        <dbReference type="Google" id="ProtNLM"/>
    </source>
</evidence>
<sequence>MPYSVGKTRFTGDFHMIALKKIKSGYVLYGKTKYDHDSGLMVFVKLRQIIAMSNVQVAVKGFLIFFHEEYPSPLEEKIMWDSYDKV</sequence>
<evidence type="ECO:0000313" key="2">
    <source>
        <dbReference type="Proteomes" id="UP000664628"/>
    </source>
</evidence>
<dbReference type="EMBL" id="JAFMYW010000006">
    <property type="protein sequence ID" value="MBO0950981.1"/>
    <property type="molecule type" value="Genomic_DNA"/>
</dbReference>
<reference evidence="1 2" key="1">
    <citation type="submission" date="2021-03" db="EMBL/GenBank/DDBJ databases">
        <title>Fibrella sp. HMF5405 genome sequencing and assembly.</title>
        <authorList>
            <person name="Kang H."/>
            <person name="Kim H."/>
            <person name="Bae S."/>
            <person name="Joh K."/>
        </authorList>
    </citation>
    <scope>NUCLEOTIDE SEQUENCE [LARGE SCALE GENOMIC DNA]</scope>
    <source>
        <strain evidence="1 2">HMF5405</strain>
    </source>
</reference>
<dbReference type="RefSeq" id="WP_207330918.1">
    <property type="nucleotide sequence ID" value="NZ_JAFMYW010000006.1"/>
</dbReference>
<name>A0ABS3JLU6_9BACT</name>
<comment type="caution">
    <text evidence="1">The sequence shown here is derived from an EMBL/GenBank/DDBJ whole genome shotgun (WGS) entry which is preliminary data.</text>
</comment>
<organism evidence="1 2">
    <name type="scientific">Fibrella forsythiae</name>
    <dbReference type="NCBI Taxonomy" id="2817061"/>
    <lineage>
        <taxon>Bacteria</taxon>
        <taxon>Pseudomonadati</taxon>
        <taxon>Bacteroidota</taxon>
        <taxon>Cytophagia</taxon>
        <taxon>Cytophagales</taxon>
        <taxon>Spirosomataceae</taxon>
        <taxon>Fibrella</taxon>
    </lineage>
</organism>
<proteinExistence type="predicted"/>
<dbReference type="Proteomes" id="UP000664628">
    <property type="component" value="Unassembled WGS sequence"/>
</dbReference>
<keyword evidence="2" id="KW-1185">Reference proteome</keyword>
<protein>
    <recommendedName>
        <fullName evidence="3">Transposase</fullName>
    </recommendedName>
</protein>